<feature type="transmembrane region" description="Helical" evidence="6">
    <location>
        <begin position="21"/>
        <end position="42"/>
    </location>
</feature>
<keyword evidence="9" id="KW-1185">Reference proteome</keyword>
<dbReference type="GO" id="GO:0005886">
    <property type="term" value="C:plasma membrane"/>
    <property type="evidence" value="ECO:0007669"/>
    <property type="project" value="UniProtKB-SubCell"/>
</dbReference>
<sequence>MRRISRVTYAYMQEMKRIISDSAVWASFFIISIIVAWAYTYVYSYEVTNDVHIAVVDECRTSESRQLMRMINATEQVSVSESPSDFDAARELFYQGKVHGIVVIPRDFSEKIYKKMRPSVSGYYDVAYFIYYKQVYKAVATSIAYMNAGIELKGLTAQGVSNHQAINTIKAINAQTVTLFNPNGGYATFAMPMVYLLIIQTLLLTGIGLLGGTQREKKEFLQNHYTVRTIRGVIATLLGKAGSYLTIALLYITIVLGIIMPFFDIPQRAKLIDVYLFMLPFFLSVAFMGLFLIRFFKHREDAVMTISFTSIPFLILSGISWPVESLPKLLQFLSQFIPSTTAIKGFVSLTQGGVALTDIHDMYLKMWLICLFYFVLCVFFFNSYRKKNENELI</sequence>
<evidence type="ECO:0000256" key="5">
    <source>
        <dbReference type="ARBA" id="ARBA00023136"/>
    </source>
</evidence>
<keyword evidence="3 6" id="KW-0812">Transmembrane</keyword>
<feature type="transmembrane region" description="Helical" evidence="6">
    <location>
        <begin position="233"/>
        <end position="263"/>
    </location>
</feature>
<keyword evidence="2" id="KW-1003">Cell membrane</keyword>
<dbReference type="Gene3D" id="3.40.1710.10">
    <property type="entry name" value="abc type-2 transporter like domain"/>
    <property type="match status" value="1"/>
</dbReference>
<comment type="subcellular location">
    <subcellularLocation>
        <location evidence="1">Cell membrane</location>
        <topology evidence="1">Multi-pass membrane protein</topology>
    </subcellularLocation>
</comment>
<protein>
    <recommendedName>
        <fullName evidence="7">ABC-2 type transporter transmembrane domain-containing protein</fullName>
    </recommendedName>
</protein>
<evidence type="ECO:0000256" key="2">
    <source>
        <dbReference type="ARBA" id="ARBA00022475"/>
    </source>
</evidence>
<dbReference type="EMBL" id="CDOI01000147">
    <property type="protein sequence ID" value="CEN46483.1"/>
    <property type="molecule type" value="Genomic_DNA"/>
</dbReference>
<dbReference type="Pfam" id="PF12698">
    <property type="entry name" value="ABC2_membrane_3"/>
    <property type="match status" value="1"/>
</dbReference>
<dbReference type="InterPro" id="IPR051449">
    <property type="entry name" value="ABC-2_transporter_component"/>
</dbReference>
<feature type="transmembrane region" description="Helical" evidence="6">
    <location>
        <begin position="189"/>
        <end position="212"/>
    </location>
</feature>
<evidence type="ECO:0000256" key="4">
    <source>
        <dbReference type="ARBA" id="ARBA00022989"/>
    </source>
</evidence>
<gene>
    <name evidence="8" type="ORF">CCAND38_360011</name>
</gene>
<evidence type="ECO:0000256" key="1">
    <source>
        <dbReference type="ARBA" id="ARBA00004651"/>
    </source>
</evidence>
<evidence type="ECO:0000313" key="9">
    <source>
        <dbReference type="Proteomes" id="UP000045051"/>
    </source>
</evidence>
<reference evidence="8 9" key="1">
    <citation type="submission" date="2015-01" db="EMBL/GenBank/DDBJ databases">
        <authorList>
            <person name="Xiang T."/>
            <person name="Song Y."/>
            <person name="Huang L."/>
            <person name="Wang B."/>
            <person name="Wu P."/>
        </authorList>
    </citation>
    <scope>NUCLEOTIDE SEQUENCE [LARGE SCALE GENOMIC DNA]</scope>
    <source>
        <strain evidence="8 9">CcD38</strain>
    </source>
</reference>
<name>A0A0B7I9A7_9FLAO</name>
<accession>A0A0B7I9A7</accession>
<dbReference type="RefSeq" id="WP_042344325.1">
    <property type="nucleotide sequence ID" value="NZ_CDOI01000147.1"/>
</dbReference>
<dbReference type="AlphaFoldDB" id="A0A0B7I9A7"/>
<dbReference type="PANTHER" id="PTHR30294:SF46">
    <property type="entry name" value="ABC TRANSPORTER PERMEASE"/>
    <property type="match status" value="1"/>
</dbReference>
<proteinExistence type="predicted"/>
<evidence type="ECO:0000256" key="6">
    <source>
        <dbReference type="SAM" id="Phobius"/>
    </source>
</evidence>
<feature type="transmembrane region" description="Helical" evidence="6">
    <location>
        <begin position="303"/>
        <end position="323"/>
    </location>
</feature>
<keyword evidence="4 6" id="KW-1133">Transmembrane helix</keyword>
<organism evidence="8 9">
    <name type="scientific">Capnocytophaga canis</name>
    <dbReference type="NCBI Taxonomy" id="1848903"/>
    <lineage>
        <taxon>Bacteria</taxon>
        <taxon>Pseudomonadati</taxon>
        <taxon>Bacteroidota</taxon>
        <taxon>Flavobacteriia</taxon>
        <taxon>Flavobacteriales</taxon>
        <taxon>Flavobacteriaceae</taxon>
        <taxon>Capnocytophaga</taxon>
    </lineage>
</organism>
<evidence type="ECO:0000259" key="7">
    <source>
        <dbReference type="Pfam" id="PF12698"/>
    </source>
</evidence>
<feature type="transmembrane region" description="Helical" evidence="6">
    <location>
        <begin position="366"/>
        <end position="384"/>
    </location>
</feature>
<keyword evidence="5 6" id="KW-0472">Membrane</keyword>
<dbReference type="GO" id="GO:0140359">
    <property type="term" value="F:ABC-type transporter activity"/>
    <property type="evidence" value="ECO:0007669"/>
    <property type="project" value="InterPro"/>
</dbReference>
<feature type="domain" description="ABC-2 type transporter transmembrane" evidence="7">
    <location>
        <begin position="25"/>
        <end position="377"/>
    </location>
</feature>
<evidence type="ECO:0000256" key="3">
    <source>
        <dbReference type="ARBA" id="ARBA00022692"/>
    </source>
</evidence>
<evidence type="ECO:0000313" key="8">
    <source>
        <dbReference type="EMBL" id="CEN46483.1"/>
    </source>
</evidence>
<dbReference type="Proteomes" id="UP000045051">
    <property type="component" value="Unassembled WGS sequence"/>
</dbReference>
<dbReference type="InterPro" id="IPR013525">
    <property type="entry name" value="ABC2_TM"/>
</dbReference>
<dbReference type="PANTHER" id="PTHR30294">
    <property type="entry name" value="MEMBRANE COMPONENT OF ABC TRANSPORTER YHHJ-RELATED"/>
    <property type="match status" value="1"/>
</dbReference>
<feature type="transmembrane region" description="Helical" evidence="6">
    <location>
        <begin position="275"/>
        <end position="296"/>
    </location>
</feature>